<name>A0A8H6N0Z2_9PEZI</name>
<proteinExistence type="predicted"/>
<accession>A0A8H6N0Z2</accession>
<gene>
    <name evidence="1" type="ORF">CSOJ01_02972</name>
</gene>
<dbReference type="EMBL" id="WIGN01000028">
    <property type="protein sequence ID" value="KAF6816349.1"/>
    <property type="molecule type" value="Genomic_DNA"/>
</dbReference>
<dbReference type="AlphaFoldDB" id="A0A8H6N0Z2"/>
<evidence type="ECO:0000313" key="1">
    <source>
        <dbReference type="EMBL" id="KAF6816349.1"/>
    </source>
</evidence>
<sequence>MISSLPPPATPERRQIAGCDRIRGEIPPSIFRRPFDAKLPLPHWAASMQDSLGRVLLLPGPDAPGNTWARLVATANISRAASAGD</sequence>
<reference evidence="1 2" key="1">
    <citation type="journal article" date="2020" name="Phytopathology">
        <title>Genome Sequence Resources of Colletotrichum truncatum, C. plurivorum, C. musicola, and C. sojae: Four Species Pathogenic to Soybean (Glycine max).</title>
        <authorList>
            <person name="Rogerio F."/>
            <person name="Boufleur T.R."/>
            <person name="Ciampi-Guillardi M."/>
            <person name="Sukno S.A."/>
            <person name="Thon M.R."/>
            <person name="Massola Junior N.S."/>
            <person name="Baroncelli R."/>
        </authorList>
    </citation>
    <scope>NUCLEOTIDE SEQUENCE [LARGE SCALE GENOMIC DNA]</scope>
    <source>
        <strain evidence="1 2">LFN0009</strain>
    </source>
</reference>
<keyword evidence="2" id="KW-1185">Reference proteome</keyword>
<protein>
    <submittedName>
        <fullName evidence="1">Uncharacterized protein</fullName>
    </submittedName>
</protein>
<dbReference type="Proteomes" id="UP000652219">
    <property type="component" value="Unassembled WGS sequence"/>
</dbReference>
<organism evidence="1 2">
    <name type="scientific">Colletotrichum sojae</name>
    <dbReference type="NCBI Taxonomy" id="2175907"/>
    <lineage>
        <taxon>Eukaryota</taxon>
        <taxon>Fungi</taxon>
        <taxon>Dikarya</taxon>
        <taxon>Ascomycota</taxon>
        <taxon>Pezizomycotina</taxon>
        <taxon>Sordariomycetes</taxon>
        <taxon>Hypocreomycetidae</taxon>
        <taxon>Glomerellales</taxon>
        <taxon>Glomerellaceae</taxon>
        <taxon>Colletotrichum</taxon>
        <taxon>Colletotrichum orchidearum species complex</taxon>
    </lineage>
</organism>
<evidence type="ECO:0000313" key="2">
    <source>
        <dbReference type="Proteomes" id="UP000652219"/>
    </source>
</evidence>
<comment type="caution">
    <text evidence="1">The sequence shown here is derived from an EMBL/GenBank/DDBJ whole genome shotgun (WGS) entry which is preliminary data.</text>
</comment>